<accession>A0A0E9UFT6</accession>
<sequence>MGTFRFFFTLAWNAGIRIIHP</sequence>
<organism evidence="1">
    <name type="scientific">Anguilla anguilla</name>
    <name type="common">European freshwater eel</name>
    <name type="synonym">Muraena anguilla</name>
    <dbReference type="NCBI Taxonomy" id="7936"/>
    <lineage>
        <taxon>Eukaryota</taxon>
        <taxon>Metazoa</taxon>
        <taxon>Chordata</taxon>
        <taxon>Craniata</taxon>
        <taxon>Vertebrata</taxon>
        <taxon>Euteleostomi</taxon>
        <taxon>Actinopterygii</taxon>
        <taxon>Neopterygii</taxon>
        <taxon>Teleostei</taxon>
        <taxon>Anguilliformes</taxon>
        <taxon>Anguillidae</taxon>
        <taxon>Anguilla</taxon>
    </lineage>
</organism>
<dbReference type="EMBL" id="GBXM01043980">
    <property type="protein sequence ID" value="JAH64597.1"/>
    <property type="molecule type" value="Transcribed_RNA"/>
</dbReference>
<dbReference type="AlphaFoldDB" id="A0A0E9UFT6"/>
<reference evidence="1" key="2">
    <citation type="journal article" date="2015" name="Fish Shellfish Immunol.">
        <title>Early steps in the European eel (Anguilla anguilla)-Vibrio vulnificus interaction in the gills: Role of the RtxA13 toxin.</title>
        <authorList>
            <person name="Callol A."/>
            <person name="Pajuelo D."/>
            <person name="Ebbesson L."/>
            <person name="Teles M."/>
            <person name="MacKenzie S."/>
            <person name="Amaro C."/>
        </authorList>
    </citation>
    <scope>NUCLEOTIDE SEQUENCE</scope>
</reference>
<reference evidence="1" key="1">
    <citation type="submission" date="2014-11" db="EMBL/GenBank/DDBJ databases">
        <authorList>
            <person name="Amaro Gonzalez C."/>
        </authorList>
    </citation>
    <scope>NUCLEOTIDE SEQUENCE</scope>
</reference>
<evidence type="ECO:0000313" key="1">
    <source>
        <dbReference type="EMBL" id="JAH64597.1"/>
    </source>
</evidence>
<proteinExistence type="predicted"/>
<protein>
    <submittedName>
        <fullName evidence="1">Uncharacterized protein</fullName>
    </submittedName>
</protein>
<name>A0A0E9UFT6_ANGAN</name>